<keyword evidence="2" id="KW-1185">Reference proteome</keyword>
<accession>A0A512HL32</accession>
<dbReference type="Proteomes" id="UP000321717">
    <property type="component" value="Unassembled WGS sequence"/>
</dbReference>
<evidence type="ECO:0000313" key="2">
    <source>
        <dbReference type="Proteomes" id="UP000321717"/>
    </source>
</evidence>
<dbReference type="OrthoDB" id="5420070at2"/>
<dbReference type="InterPro" id="IPR006279">
    <property type="entry name" value="SoxD"/>
</dbReference>
<organism evidence="1 2">
    <name type="scientific">Ciceribacter naphthalenivorans</name>
    <dbReference type="NCBI Taxonomy" id="1118451"/>
    <lineage>
        <taxon>Bacteria</taxon>
        <taxon>Pseudomonadati</taxon>
        <taxon>Pseudomonadota</taxon>
        <taxon>Alphaproteobacteria</taxon>
        <taxon>Hyphomicrobiales</taxon>
        <taxon>Rhizobiaceae</taxon>
        <taxon>Ciceribacter</taxon>
    </lineage>
</organism>
<gene>
    <name evidence="1" type="primary">soxD2</name>
    <name evidence="1" type="ORF">RNA01_30830</name>
</gene>
<name>A0A512HL32_9HYPH</name>
<protein>
    <submittedName>
        <fullName evidence="1">Sarcosine oxidase subunit delta</fullName>
    </submittedName>
</protein>
<dbReference type="EMBL" id="BJZP01000016">
    <property type="protein sequence ID" value="GEO86151.1"/>
    <property type="molecule type" value="Genomic_DNA"/>
</dbReference>
<comment type="caution">
    <text evidence="1">The sequence shown here is derived from an EMBL/GenBank/DDBJ whole genome shotgun (WGS) entry which is preliminary data.</text>
</comment>
<proteinExistence type="predicted"/>
<dbReference type="Gene3D" id="3.30.2270.10">
    <property type="entry name" value="Folate-binding superfamily"/>
    <property type="match status" value="1"/>
</dbReference>
<sequence>MASRIPCPHCGLRPKEEFTVKGAAVARPAADADAEIWYDHVYLRDNPRGAYDEYWHHTSGCRRWLVVSRDTATHEIHGSRDAADRATVSA</sequence>
<dbReference type="AlphaFoldDB" id="A0A512HL32"/>
<dbReference type="RefSeq" id="WP_147181104.1">
    <property type="nucleotide sequence ID" value="NZ_BJZP01000016.1"/>
</dbReference>
<dbReference type="GO" id="GO:0008115">
    <property type="term" value="F:sarcosine oxidase activity"/>
    <property type="evidence" value="ECO:0007669"/>
    <property type="project" value="InterPro"/>
</dbReference>
<evidence type="ECO:0000313" key="1">
    <source>
        <dbReference type="EMBL" id="GEO86151.1"/>
    </source>
</evidence>
<reference evidence="1 2" key="1">
    <citation type="submission" date="2019-07" db="EMBL/GenBank/DDBJ databases">
        <title>Whole genome shotgun sequence of Rhizobium naphthalenivorans NBRC 107585.</title>
        <authorList>
            <person name="Hosoyama A."/>
            <person name="Uohara A."/>
            <person name="Ohji S."/>
            <person name="Ichikawa N."/>
        </authorList>
    </citation>
    <scope>NUCLEOTIDE SEQUENCE [LARGE SCALE GENOMIC DNA]</scope>
    <source>
        <strain evidence="1 2">NBRC 107585</strain>
    </source>
</reference>
<dbReference type="InterPro" id="IPR038561">
    <property type="entry name" value="SoxD_sf"/>
</dbReference>
<dbReference type="GO" id="GO:0046653">
    <property type="term" value="P:tetrahydrofolate metabolic process"/>
    <property type="evidence" value="ECO:0007669"/>
    <property type="project" value="InterPro"/>
</dbReference>
<dbReference type="Pfam" id="PF04267">
    <property type="entry name" value="SoxD"/>
    <property type="match status" value="1"/>
</dbReference>